<dbReference type="Gene3D" id="1.20.1540.10">
    <property type="entry name" value="Rhomboid-like"/>
    <property type="match status" value="1"/>
</dbReference>
<keyword evidence="4" id="KW-0378">Hydrolase</keyword>
<evidence type="ECO:0000256" key="2">
    <source>
        <dbReference type="ARBA" id="ARBA00009045"/>
    </source>
</evidence>
<dbReference type="SUPFAM" id="SSF144091">
    <property type="entry name" value="Rhomboid-like"/>
    <property type="match status" value="1"/>
</dbReference>
<dbReference type="GO" id="GO:0006508">
    <property type="term" value="P:proteolysis"/>
    <property type="evidence" value="ECO:0007669"/>
    <property type="project" value="UniProtKB-KW"/>
</dbReference>
<keyword evidence="3 7" id="KW-0812">Transmembrane</keyword>
<gene>
    <name evidence="9" type="ORF">HNQ60_000940</name>
</gene>
<feature type="transmembrane region" description="Helical" evidence="7">
    <location>
        <begin position="114"/>
        <end position="132"/>
    </location>
</feature>
<evidence type="ECO:0000313" key="10">
    <source>
        <dbReference type="Proteomes" id="UP000588068"/>
    </source>
</evidence>
<dbReference type="EMBL" id="JACHHZ010000001">
    <property type="protein sequence ID" value="MBB6092094.1"/>
    <property type="molecule type" value="Genomic_DNA"/>
</dbReference>
<keyword evidence="9" id="KW-0645">Protease</keyword>
<sequence length="227" mass="24300">MADAARRIITKHNEIMSEGRPSPTVSAVSEPAAGVLRALWLVGLTAGVSVLLALGGEGARLALRYEREAVFAGEWWRLLTGHFVHGGLAHLLLNVAGLGLIAGLFPRDYSLRQWLIVGSASIAAIDLGFVLFEPQLTWYVGLSGLLHGALAAGAVSWWRHESRLLAGSLSAVLVGKLAWEQWRGALPLSGDMNVIVDAHLYGALGGLLAGLGICLYLQRWSLRPRSL</sequence>
<evidence type="ECO:0000256" key="1">
    <source>
        <dbReference type="ARBA" id="ARBA00004141"/>
    </source>
</evidence>
<dbReference type="PANTHER" id="PTHR43731:SF14">
    <property type="entry name" value="PRESENILIN-ASSOCIATED RHOMBOID-LIKE PROTEIN, MITOCHONDRIAL"/>
    <property type="match status" value="1"/>
</dbReference>
<evidence type="ECO:0000256" key="7">
    <source>
        <dbReference type="SAM" id="Phobius"/>
    </source>
</evidence>
<dbReference type="Pfam" id="PF01694">
    <property type="entry name" value="Rhomboid"/>
    <property type="match status" value="1"/>
</dbReference>
<feature type="transmembrane region" description="Helical" evidence="7">
    <location>
        <begin position="199"/>
        <end position="217"/>
    </location>
</feature>
<evidence type="ECO:0000256" key="5">
    <source>
        <dbReference type="ARBA" id="ARBA00022989"/>
    </source>
</evidence>
<comment type="similarity">
    <text evidence="2">Belongs to the peptidase S54 family.</text>
</comment>
<comment type="subcellular location">
    <subcellularLocation>
        <location evidence="1">Membrane</location>
        <topology evidence="1">Multi-pass membrane protein</topology>
    </subcellularLocation>
</comment>
<feature type="domain" description="Peptidase S54 rhomboid" evidence="8">
    <location>
        <begin position="73"/>
        <end position="214"/>
    </location>
</feature>
<feature type="transmembrane region" description="Helical" evidence="7">
    <location>
        <begin position="164"/>
        <end position="179"/>
    </location>
</feature>
<evidence type="ECO:0000313" key="9">
    <source>
        <dbReference type="EMBL" id="MBB6092094.1"/>
    </source>
</evidence>
<feature type="transmembrane region" description="Helical" evidence="7">
    <location>
        <begin position="138"/>
        <end position="157"/>
    </location>
</feature>
<name>A0A841HHQ4_9GAMM</name>
<dbReference type="Proteomes" id="UP000588068">
    <property type="component" value="Unassembled WGS sequence"/>
</dbReference>
<proteinExistence type="inferred from homology"/>
<evidence type="ECO:0000259" key="8">
    <source>
        <dbReference type="Pfam" id="PF01694"/>
    </source>
</evidence>
<dbReference type="NCBIfam" id="TIGR03902">
    <property type="entry name" value="rhom_GG_sort"/>
    <property type="match status" value="1"/>
</dbReference>
<reference evidence="9 10" key="1">
    <citation type="submission" date="2020-08" db="EMBL/GenBank/DDBJ databases">
        <title>Genomic Encyclopedia of Type Strains, Phase IV (KMG-IV): sequencing the most valuable type-strain genomes for metagenomic binning, comparative biology and taxonomic classification.</title>
        <authorList>
            <person name="Goeker M."/>
        </authorList>
    </citation>
    <scope>NUCLEOTIDE SEQUENCE [LARGE SCALE GENOMIC DNA]</scope>
    <source>
        <strain evidence="9 10">DSM 26723</strain>
    </source>
</reference>
<feature type="transmembrane region" description="Helical" evidence="7">
    <location>
        <begin position="38"/>
        <end position="63"/>
    </location>
</feature>
<evidence type="ECO:0000256" key="3">
    <source>
        <dbReference type="ARBA" id="ARBA00022692"/>
    </source>
</evidence>
<organism evidence="9 10">
    <name type="scientific">Povalibacter uvarum</name>
    <dbReference type="NCBI Taxonomy" id="732238"/>
    <lineage>
        <taxon>Bacteria</taxon>
        <taxon>Pseudomonadati</taxon>
        <taxon>Pseudomonadota</taxon>
        <taxon>Gammaproteobacteria</taxon>
        <taxon>Steroidobacterales</taxon>
        <taxon>Steroidobacteraceae</taxon>
        <taxon>Povalibacter</taxon>
    </lineage>
</organism>
<evidence type="ECO:0000256" key="4">
    <source>
        <dbReference type="ARBA" id="ARBA00022801"/>
    </source>
</evidence>
<dbReference type="InterPro" id="IPR022764">
    <property type="entry name" value="Peptidase_S54_rhomboid_dom"/>
</dbReference>
<dbReference type="InterPro" id="IPR035952">
    <property type="entry name" value="Rhomboid-like_sf"/>
</dbReference>
<keyword evidence="6 7" id="KW-0472">Membrane</keyword>
<dbReference type="AlphaFoldDB" id="A0A841HHQ4"/>
<dbReference type="RefSeq" id="WP_184329846.1">
    <property type="nucleotide sequence ID" value="NZ_JACHHZ010000001.1"/>
</dbReference>
<dbReference type="InterPro" id="IPR023826">
    <property type="entry name" value="Rhom-like_SP_proteobac"/>
</dbReference>
<accession>A0A841HHQ4</accession>
<protein>
    <submittedName>
        <fullName evidence="9">Rhomboid family GlyGly-CTERM serine protease</fullName>
    </submittedName>
</protein>
<keyword evidence="5 7" id="KW-1133">Transmembrane helix</keyword>
<evidence type="ECO:0000256" key="6">
    <source>
        <dbReference type="ARBA" id="ARBA00023136"/>
    </source>
</evidence>
<feature type="transmembrane region" description="Helical" evidence="7">
    <location>
        <begin position="83"/>
        <end position="105"/>
    </location>
</feature>
<dbReference type="InterPro" id="IPR050925">
    <property type="entry name" value="Rhomboid_protease_S54"/>
</dbReference>
<dbReference type="PANTHER" id="PTHR43731">
    <property type="entry name" value="RHOMBOID PROTEASE"/>
    <property type="match status" value="1"/>
</dbReference>
<dbReference type="GO" id="GO:0004252">
    <property type="term" value="F:serine-type endopeptidase activity"/>
    <property type="evidence" value="ECO:0007669"/>
    <property type="project" value="InterPro"/>
</dbReference>
<dbReference type="GO" id="GO:0016020">
    <property type="term" value="C:membrane"/>
    <property type="evidence" value="ECO:0007669"/>
    <property type="project" value="UniProtKB-SubCell"/>
</dbReference>
<comment type="caution">
    <text evidence="9">The sequence shown here is derived from an EMBL/GenBank/DDBJ whole genome shotgun (WGS) entry which is preliminary data.</text>
</comment>
<keyword evidence="10" id="KW-1185">Reference proteome</keyword>